<protein>
    <recommendedName>
        <fullName evidence="8">XPG-I domain-containing protein</fullName>
    </recommendedName>
</protein>
<dbReference type="SUPFAM" id="SSF88723">
    <property type="entry name" value="PIN domain-like"/>
    <property type="match status" value="1"/>
</dbReference>
<feature type="compositionally biased region" description="Polar residues" evidence="3">
    <location>
        <begin position="654"/>
        <end position="670"/>
    </location>
</feature>
<evidence type="ECO:0000313" key="6">
    <source>
        <dbReference type="EMBL" id="KII83853.1"/>
    </source>
</evidence>
<dbReference type="InterPro" id="IPR041177">
    <property type="entry name" value="GEN1_C"/>
</dbReference>
<feature type="compositionally biased region" description="Polar residues" evidence="3">
    <location>
        <begin position="745"/>
        <end position="755"/>
    </location>
</feature>
<dbReference type="SUPFAM" id="SSF47807">
    <property type="entry name" value="5' to 3' exonuclease, C-terminal subdomain"/>
    <property type="match status" value="1"/>
</dbReference>
<gene>
    <name evidence="6" type="ORF">PLICRDRAFT_147946</name>
</gene>
<evidence type="ECO:0000259" key="4">
    <source>
        <dbReference type="SMART" id="SM00484"/>
    </source>
</evidence>
<evidence type="ECO:0000256" key="3">
    <source>
        <dbReference type="SAM" id="MobiDB-lite"/>
    </source>
</evidence>
<feature type="region of interest" description="Disordered" evidence="3">
    <location>
        <begin position="382"/>
        <end position="426"/>
    </location>
</feature>
<dbReference type="PANTHER" id="PTHR11081">
    <property type="entry name" value="FLAP ENDONUCLEASE FAMILY MEMBER"/>
    <property type="match status" value="1"/>
</dbReference>
<dbReference type="InterPro" id="IPR037316">
    <property type="entry name" value="Yen1_H3TH"/>
</dbReference>
<reference evidence="6 7" key="1">
    <citation type="submission" date="2014-06" db="EMBL/GenBank/DDBJ databases">
        <title>Evolutionary Origins and Diversification of the Mycorrhizal Mutualists.</title>
        <authorList>
            <consortium name="DOE Joint Genome Institute"/>
            <consortium name="Mycorrhizal Genomics Consortium"/>
            <person name="Kohler A."/>
            <person name="Kuo A."/>
            <person name="Nagy L.G."/>
            <person name="Floudas D."/>
            <person name="Copeland A."/>
            <person name="Barry K.W."/>
            <person name="Cichocki N."/>
            <person name="Veneault-Fourrey C."/>
            <person name="LaButti K."/>
            <person name="Lindquist E.A."/>
            <person name="Lipzen A."/>
            <person name="Lundell T."/>
            <person name="Morin E."/>
            <person name="Murat C."/>
            <person name="Riley R."/>
            <person name="Ohm R."/>
            <person name="Sun H."/>
            <person name="Tunlid A."/>
            <person name="Henrissat B."/>
            <person name="Grigoriev I.V."/>
            <person name="Hibbett D.S."/>
            <person name="Martin F."/>
        </authorList>
    </citation>
    <scope>NUCLEOTIDE SEQUENCE [LARGE SCALE GENOMIC DNA]</scope>
    <source>
        <strain evidence="6 7">FD-325 SS-3</strain>
    </source>
</reference>
<dbReference type="GO" id="GO:0017108">
    <property type="term" value="F:5'-flap endonuclease activity"/>
    <property type="evidence" value="ECO:0007669"/>
    <property type="project" value="TreeGrafter"/>
</dbReference>
<dbReference type="InterPro" id="IPR006085">
    <property type="entry name" value="XPG_DNA_repair_N"/>
</dbReference>
<feature type="compositionally biased region" description="Basic residues" evidence="3">
    <location>
        <begin position="540"/>
        <end position="552"/>
    </location>
</feature>
<evidence type="ECO:0000256" key="2">
    <source>
        <dbReference type="ARBA" id="ARBA00022801"/>
    </source>
</evidence>
<feature type="compositionally biased region" description="Basic and acidic residues" evidence="3">
    <location>
        <begin position="880"/>
        <end position="890"/>
    </location>
</feature>
<evidence type="ECO:0000259" key="5">
    <source>
        <dbReference type="SMART" id="SM00485"/>
    </source>
</evidence>
<evidence type="ECO:0000256" key="1">
    <source>
        <dbReference type="ARBA" id="ARBA00022722"/>
    </source>
</evidence>
<dbReference type="SMART" id="SM00485">
    <property type="entry name" value="XPGN"/>
    <property type="match status" value="1"/>
</dbReference>
<dbReference type="GO" id="GO:0008821">
    <property type="term" value="F:crossover junction DNA endonuclease activity"/>
    <property type="evidence" value="ECO:0007669"/>
    <property type="project" value="InterPro"/>
</dbReference>
<dbReference type="InterPro" id="IPR036279">
    <property type="entry name" value="5-3_exonuclease_C_sf"/>
</dbReference>
<dbReference type="CDD" id="cd09906">
    <property type="entry name" value="H3TH_YEN1"/>
    <property type="match status" value="1"/>
</dbReference>
<keyword evidence="1" id="KW-0540">Nuclease</keyword>
<proteinExistence type="predicted"/>
<sequence>MGVPGLWDIIRSTGEVRSLTHLAVVDGFQANPGGRRGYRIGIDASIWFFHAAHGKEGENPELRTLFFRCARLMNTPFLPLFVFDGPKRPGFKRGKRVSGESHWLTTGMKSIIEAFGFEWRTAPGEAEAELAYLNRIGVIDAVLSDDVDNFLFGARVVVRNPSNTLSGNKSHPTKNSAGRDDGQHVKIFRAATIEAEQSIALTRGGFILIGLLSGGDYHTAGLTRCGPTIAHGLAKCGFGDVLYQAALELTREQLVTFLSGWRERLREELRTNSQGNMGKKSPALAKAVPSDFPDIDVLLSYVNPITSETEAARKGRPAPIHVTWSKEPDLGGIAQQCEQYFEWGFKERIIKRFRTVLWPSAVLRILRRAALDMDVRSGAIPPLTPRKNGKEHRMPVGTPSKMIAKHFSSRRAGVSDSEEGEEEDEEKRLIVKIHSKREHASTDGILEYRLEIAPAQLVRLAEAGVLGTRRAISDAEDSDSEDDGEDSDGEGKKKGKKKPPVDPNSHVRIWMPACMVAMVEPGLVQEYEDLAQKRLDKKAGKGRASPKKRAAKKSAGAEGMSEEEEEVPKAKPRATRKPAAKKAPVVVPQSEDEDTDTMAGVRKDLSTFFAASKSGAAARKPVKGAGFATTSQPNPASKPRRKPSPIPFPDDDAPSSSRVLSLLSGISQPSKGKGKSTVASISGSQHDADYGEPPRGSQPKPFPMSFDDFMFNPNPQEDEDMDAFAGPSKAAPVPVNMPRRRKSHSSGSDSRTDGITKSPRKAVEQTSPRSKRVAKARELYQEVEEDSESDTGGCRPASPSPFRPRVGSSRLAPAKPNPNTSVIEISSDSDAPAAPPSRPKLQPLLAARSKMNARSNTEPLANAAKPHRSKLKPALSASDQNRDMDIIDLT</sequence>
<feature type="region of interest" description="Disordered" evidence="3">
    <location>
        <begin position="471"/>
        <end position="506"/>
    </location>
</feature>
<dbReference type="AlphaFoldDB" id="A0A0C9T6V8"/>
<accession>A0A0C9T6V8</accession>
<dbReference type="GO" id="GO:0006281">
    <property type="term" value="P:DNA repair"/>
    <property type="evidence" value="ECO:0007669"/>
    <property type="project" value="UniProtKB-ARBA"/>
</dbReference>
<evidence type="ECO:0000313" key="7">
    <source>
        <dbReference type="Proteomes" id="UP000053263"/>
    </source>
</evidence>
<feature type="domain" description="XPG-I" evidence="4">
    <location>
        <begin position="113"/>
        <end position="201"/>
    </location>
</feature>
<dbReference type="SMART" id="SM00484">
    <property type="entry name" value="XPGI"/>
    <property type="match status" value="1"/>
</dbReference>
<dbReference type="OrthoDB" id="2959108at2759"/>
<feature type="region of interest" description="Disordered" evidence="3">
    <location>
        <begin position="612"/>
        <end position="890"/>
    </location>
</feature>
<feature type="compositionally biased region" description="Basic residues" evidence="3">
    <location>
        <begin position="570"/>
        <end position="580"/>
    </location>
</feature>
<dbReference type="InterPro" id="IPR029060">
    <property type="entry name" value="PIN-like_dom_sf"/>
</dbReference>
<feature type="domain" description="XPG N-terminal" evidence="5">
    <location>
        <begin position="1"/>
        <end position="99"/>
    </location>
</feature>
<evidence type="ECO:0008006" key="8">
    <source>
        <dbReference type="Google" id="ProtNLM"/>
    </source>
</evidence>
<organism evidence="6 7">
    <name type="scientific">Plicaturopsis crispa FD-325 SS-3</name>
    <dbReference type="NCBI Taxonomy" id="944288"/>
    <lineage>
        <taxon>Eukaryota</taxon>
        <taxon>Fungi</taxon>
        <taxon>Dikarya</taxon>
        <taxon>Basidiomycota</taxon>
        <taxon>Agaricomycotina</taxon>
        <taxon>Agaricomycetes</taxon>
        <taxon>Agaricomycetidae</taxon>
        <taxon>Amylocorticiales</taxon>
        <taxon>Amylocorticiaceae</taxon>
        <taxon>Plicatura</taxon>
        <taxon>Plicaturopsis crispa</taxon>
    </lineage>
</organism>
<dbReference type="Pfam" id="PF00867">
    <property type="entry name" value="XPG_I"/>
    <property type="match status" value="1"/>
</dbReference>
<dbReference type="EMBL" id="KN832574">
    <property type="protein sequence ID" value="KII83853.1"/>
    <property type="molecule type" value="Genomic_DNA"/>
</dbReference>
<dbReference type="CDD" id="cd09870">
    <property type="entry name" value="PIN_YEN1"/>
    <property type="match status" value="1"/>
</dbReference>
<dbReference type="InterPro" id="IPR006084">
    <property type="entry name" value="XPG/Rad2"/>
</dbReference>
<feature type="compositionally biased region" description="Acidic residues" evidence="3">
    <location>
        <begin position="416"/>
        <end position="425"/>
    </location>
</feature>
<keyword evidence="7" id="KW-1185">Reference proteome</keyword>
<feature type="compositionally biased region" description="Acidic residues" evidence="3">
    <location>
        <begin position="474"/>
        <end position="488"/>
    </location>
</feature>
<dbReference type="HOGENOM" id="CLU_007575_1_0_1"/>
<dbReference type="Pfam" id="PF18380">
    <property type="entry name" value="GEN1_C"/>
    <property type="match status" value="1"/>
</dbReference>
<keyword evidence="2" id="KW-0378">Hydrolase</keyword>
<dbReference type="PRINTS" id="PR00853">
    <property type="entry name" value="XPGRADSUPER"/>
</dbReference>
<dbReference type="InterPro" id="IPR006086">
    <property type="entry name" value="XPG-I_dom"/>
</dbReference>
<dbReference type="Gene3D" id="3.40.50.1010">
    <property type="entry name" value="5'-nuclease"/>
    <property type="match status" value="2"/>
</dbReference>
<dbReference type="PANTHER" id="PTHR11081:SF75">
    <property type="entry name" value="ENDONUCLEASE, PUTATIVE (AFU_ORTHOLOGUE AFUA_3G13260)-RELATED"/>
    <property type="match status" value="1"/>
</dbReference>
<dbReference type="Proteomes" id="UP000053263">
    <property type="component" value="Unassembled WGS sequence"/>
</dbReference>
<feature type="region of interest" description="Disordered" evidence="3">
    <location>
        <begin position="535"/>
        <end position="599"/>
    </location>
</feature>
<name>A0A0C9T6V8_PLICR</name>